<reference evidence="1 2" key="1">
    <citation type="submission" date="2017-08" db="EMBL/GenBank/DDBJ databases">
        <title>Mesorhizobium wenxinae sp. nov., a novel rhizobial species isolated from root nodules of chickpea (Cicer arietinum L.).</title>
        <authorList>
            <person name="Zhang J."/>
        </authorList>
    </citation>
    <scope>NUCLEOTIDE SEQUENCE [LARGE SCALE GENOMIC DNA]</scope>
    <source>
        <strain evidence="2">WYCCWR 10019</strain>
    </source>
</reference>
<dbReference type="Gene3D" id="1.10.10.2910">
    <property type="match status" value="1"/>
</dbReference>
<organism evidence="1 2">
    <name type="scientific">Mesorhizobium wenxiniae</name>
    <dbReference type="NCBI Taxonomy" id="2014805"/>
    <lineage>
        <taxon>Bacteria</taxon>
        <taxon>Pseudomonadati</taxon>
        <taxon>Pseudomonadota</taxon>
        <taxon>Alphaproteobacteria</taxon>
        <taxon>Hyphomicrobiales</taxon>
        <taxon>Phyllobacteriaceae</taxon>
        <taxon>Mesorhizobium</taxon>
    </lineage>
</organism>
<comment type="caution">
    <text evidence="1">The sequence shown here is derived from an EMBL/GenBank/DDBJ whole genome shotgun (WGS) entry which is preliminary data.</text>
</comment>
<accession>A0A271KA02</accession>
<evidence type="ECO:0000313" key="1">
    <source>
        <dbReference type="EMBL" id="PAP91799.1"/>
    </source>
</evidence>
<dbReference type="RefSeq" id="WP_095521770.1">
    <property type="nucleotide sequence ID" value="NZ_NPKH01000039.1"/>
</dbReference>
<keyword evidence="2" id="KW-1185">Reference proteome</keyword>
<name>A0A271KA02_9HYPH</name>
<dbReference type="Proteomes" id="UP000215931">
    <property type="component" value="Unassembled WGS sequence"/>
</dbReference>
<gene>
    <name evidence="1" type="ORF">CIT31_31785</name>
</gene>
<dbReference type="AlphaFoldDB" id="A0A271KA02"/>
<protein>
    <submittedName>
        <fullName evidence="1">Uncharacterized protein</fullName>
    </submittedName>
</protein>
<evidence type="ECO:0000313" key="2">
    <source>
        <dbReference type="Proteomes" id="UP000215931"/>
    </source>
</evidence>
<proteinExistence type="predicted"/>
<dbReference type="OrthoDB" id="9794834at2"/>
<dbReference type="EMBL" id="NPKH01000039">
    <property type="protein sequence ID" value="PAP91799.1"/>
    <property type="molecule type" value="Genomic_DNA"/>
</dbReference>
<sequence length="256" mass="28910">MTKFVSYVPDEAIEKDAQALLAEYAHARGVVIEAPIAIDDIIEKHLKIGIEFDDTHRLFGVPRSIGFDSDILGAIFFEEKRIVIDESLDPDANWAREGRYRYTAAHEVGHWRLHRGLFSKDPAQTSLLDANAPPSVICRSSQAKARIELQADLYASCVLMPRKLVFAAWDEAFPDRKQRVLQPSEPIDHPFVQIARLNCRVGDARIREGEDQALDSFAKPFAEKFLVSPIAMRIRLEKLGLLHRTVPLQRLLSDGS</sequence>